<name>A0A8J5Y2S6_DIALT</name>
<evidence type="ECO:0000313" key="2">
    <source>
        <dbReference type="Proteomes" id="UP000751190"/>
    </source>
</evidence>
<organism evidence="1 2">
    <name type="scientific">Diacronema lutheri</name>
    <name type="common">Unicellular marine alga</name>
    <name type="synonym">Monochrysis lutheri</name>
    <dbReference type="NCBI Taxonomy" id="2081491"/>
    <lineage>
        <taxon>Eukaryota</taxon>
        <taxon>Haptista</taxon>
        <taxon>Haptophyta</taxon>
        <taxon>Pavlovophyceae</taxon>
        <taxon>Pavlovales</taxon>
        <taxon>Pavlovaceae</taxon>
        <taxon>Diacronema</taxon>
    </lineage>
</organism>
<sequence>MAAAWAGNFECTACGRKRLIGSEFSKAALERHRRDPTAPLRCVACVEAAAAVERQAAADKQRLATADDAAGAEHVCSACARSLPAAAFNRNQLSKGGEKQRCQTCVADAEQAAAADGAEKYAARLAAARQAMQRAEASGSAAEKVVAASAYSAIEAEKVTGLKPVVLGRGRARGRGGALRGRARAPSA</sequence>
<dbReference type="AlphaFoldDB" id="A0A8J5Y2S6"/>
<keyword evidence="2" id="KW-1185">Reference proteome</keyword>
<dbReference type="EMBL" id="JAGTXO010000001">
    <property type="protein sequence ID" value="KAG8470194.1"/>
    <property type="molecule type" value="Genomic_DNA"/>
</dbReference>
<protein>
    <recommendedName>
        <fullName evidence="3">Stc1 domain-containing protein</fullName>
    </recommendedName>
</protein>
<proteinExistence type="predicted"/>
<dbReference type="OMA" id="WAGNFDC"/>
<gene>
    <name evidence="1" type="ORF">KFE25_008615</name>
</gene>
<reference evidence="1" key="1">
    <citation type="submission" date="2021-05" db="EMBL/GenBank/DDBJ databases">
        <title>The genome of the haptophyte Pavlova lutheri (Diacronema luteri, Pavlovales) - a model for lipid biosynthesis in eukaryotic algae.</title>
        <authorList>
            <person name="Hulatt C.J."/>
            <person name="Posewitz M.C."/>
        </authorList>
    </citation>
    <scope>NUCLEOTIDE SEQUENCE</scope>
    <source>
        <strain evidence="1">NIVA-4/92</strain>
    </source>
</reference>
<evidence type="ECO:0000313" key="1">
    <source>
        <dbReference type="EMBL" id="KAG8470194.1"/>
    </source>
</evidence>
<dbReference type="Proteomes" id="UP000751190">
    <property type="component" value="Unassembled WGS sequence"/>
</dbReference>
<accession>A0A8J5Y2S6</accession>
<evidence type="ECO:0008006" key="3">
    <source>
        <dbReference type="Google" id="ProtNLM"/>
    </source>
</evidence>
<comment type="caution">
    <text evidence="1">The sequence shown here is derived from an EMBL/GenBank/DDBJ whole genome shotgun (WGS) entry which is preliminary data.</text>
</comment>
<dbReference type="OrthoDB" id="44278at2759"/>